<evidence type="ECO:0000256" key="2">
    <source>
        <dbReference type="ARBA" id="ARBA00022692"/>
    </source>
</evidence>
<dbReference type="SUPFAM" id="SSF103481">
    <property type="entry name" value="Multidrug resistance efflux transporter EmrE"/>
    <property type="match status" value="2"/>
</dbReference>
<evidence type="ECO:0000256" key="3">
    <source>
        <dbReference type="ARBA" id="ARBA00022989"/>
    </source>
</evidence>
<accession>A0A1I5Z9G4</accession>
<feature type="domain" description="EamA" evidence="6">
    <location>
        <begin position="165"/>
        <end position="295"/>
    </location>
</feature>
<keyword evidence="8" id="KW-1185">Reference proteome</keyword>
<dbReference type="InterPro" id="IPR050638">
    <property type="entry name" value="AA-Vitamin_Transporters"/>
</dbReference>
<evidence type="ECO:0000259" key="6">
    <source>
        <dbReference type="Pfam" id="PF00892"/>
    </source>
</evidence>
<dbReference type="Pfam" id="PF00892">
    <property type="entry name" value="EamA"/>
    <property type="match status" value="2"/>
</dbReference>
<keyword evidence="4 5" id="KW-0472">Membrane</keyword>
<protein>
    <submittedName>
        <fullName evidence="7">Permease of the drug/metabolite transporter (DMT) superfamily</fullName>
    </submittedName>
</protein>
<dbReference type="EMBL" id="FOXV01000008">
    <property type="protein sequence ID" value="SFQ53083.1"/>
    <property type="molecule type" value="Genomic_DNA"/>
</dbReference>
<feature type="transmembrane region" description="Helical" evidence="5">
    <location>
        <begin position="253"/>
        <end position="275"/>
    </location>
</feature>
<feature type="transmembrane region" description="Helical" evidence="5">
    <location>
        <begin position="75"/>
        <end position="97"/>
    </location>
</feature>
<dbReference type="RefSeq" id="WP_245760257.1">
    <property type="nucleotide sequence ID" value="NZ_FOXV01000008.1"/>
</dbReference>
<keyword evidence="2 5" id="KW-0812">Transmembrane</keyword>
<gene>
    <name evidence="7" type="ORF">SAMN05421853_108151</name>
</gene>
<feature type="transmembrane region" description="Helical" evidence="5">
    <location>
        <begin position="103"/>
        <end position="123"/>
    </location>
</feature>
<feature type="domain" description="EamA" evidence="6">
    <location>
        <begin position="18"/>
        <end position="149"/>
    </location>
</feature>
<dbReference type="AlphaFoldDB" id="A0A1I5Z9G4"/>
<dbReference type="GO" id="GO:0016020">
    <property type="term" value="C:membrane"/>
    <property type="evidence" value="ECO:0007669"/>
    <property type="project" value="UniProtKB-SubCell"/>
</dbReference>
<reference evidence="8" key="1">
    <citation type="submission" date="2016-10" db="EMBL/GenBank/DDBJ databases">
        <authorList>
            <person name="Varghese N."/>
            <person name="Submissions S."/>
        </authorList>
    </citation>
    <scope>NUCLEOTIDE SEQUENCE [LARGE SCALE GENOMIC DNA]</scope>
    <source>
        <strain evidence="8">JCM 10271</strain>
    </source>
</reference>
<evidence type="ECO:0000313" key="7">
    <source>
        <dbReference type="EMBL" id="SFQ53083.1"/>
    </source>
</evidence>
<feature type="transmembrane region" description="Helical" evidence="5">
    <location>
        <begin position="43"/>
        <end position="63"/>
    </location>
</feature>
<comment type="subcellular location">
    <subcellularLocation>
        <location evidence="1">Membrane</location>
        <topology evidence="1">Multi-pass membrane protein</topology>
    </subcellularLocation>
</comment>
<dbReference type="PANTHER" id="PTHR32322">
    <property type="entry name" value="INNER MEMBRANE TRANSPORTER"/>
    <property type="match status" value="1"/>
</dbReference>
<feature type="transmembrane region" description="Helical" evidence="5">
    <location>
        <begin position="16"/>
        <end position="37"/>
    </location>
</feature>
<feature type="transmembrane region" description="Helical" evidence="5">
    <location>
        <begin position="194"/>
        <end position="213"/>
    </location>
</feature>
<organism evidence="7 8">
    <name type="scientific">Roseivivax halotolerans</name>
    <dbReference type="NCBI Taxonomy" id="93684"/>
    <lineage>
        <taxon>Bacteria</taxon>
        <taxon>Pseudomonadati</taxon>
        <taxon>Pseudomonadota</taxon>
        <taxon>Alphaproteobacteria</taxon>
        <taxon>Rhodobacterales</taxon>
        <taxon>Roseobacteraceae</taxon>
        <taxon>Roseivivax</taxon>
    </lineage>
</organism>
<feature type="transmembrane region" description="Helical" evidence="5">
    <location>
        <begin position="135"/>
        <end position="157"/>
    </location>
</feature>
<evidence type="ECO:0000256" key="1">
    <source>
        <dbReference type="ARBA" id="ARBA00004141"/>
    </source>
</evidence>
<dbReference type="InterPro" id="IPR000620">
    <property type="entry name" value="EamA_dom"/>
</dbReference>
<dbReference type="PANTHER" id="PTHR32322:SF9">
    <property type="entry name" value="AMINO-ACID METABOLITE EFFLUX PUMP-RELATED"/>
    <property type="match status" value="1"/>
</dbReference>
<sequence>MQSAAPAAPDITPSSWAMVALLGLVWGATFLIIELALPGITPAWLAGYRIGFAALLTTLVWQIMGGRLFHGPKSAWPQILVIGVFNTALPFLLLSWGQLRVTSGFAGVSMAAIALMVLPLAHLFVPGERMTPRRVIGFVVGFCGVLVLIGPAAFASTGDPLEPFGRLACLGAAACYSTASVMMRRLPAIDPIGLAAVPLLAGSAAIIPVAWALEGPPPLPGGETLFWLALLGLVPTAGANLLRVLVIRSAGPVFMTLTNYQVPVWSVILGIVILGEPYHPSLFVALALILSGVFVSQWGALMRLFGRAS</sequence>
<proteinExistence type="predicted"/>
<evidence type="ECO:0000313" key="8">
    <source>
        <dbReference type="Proteomes" id="UP000243106"/>
    </source>
</evidence>
<dbReference type="Proteomes" id="UP000243106">
    <property type="component" value="Unassembled WGS sequence"/>
</dbReference>
<evidence type="ECO:0000256" key="5">
    <source>
        <dbReference type="SAM" id="Phobius"/>
    </source>
</evidence>
<dbReference type="InterPro" id="IPR037185">
    <property type="entry name" value="EmrE-like"/>
</dbReference>
<evidence type="ECO:0000256" key="4">
    <source>
        <dbReference type="ARBA" id="ARBA00023136"/>
    </source>
</evidence>
<feature type="transmembrane region" description="Helical" evidence="5">
    <location>
        <begin position="225"/>
        <end position="246"/>
    </location>
</feature>
<name>A0A1I5Z9G4_9RHOB</name>
<feature type="transmembrane region" description="Helical" evidence="5">
    <location>
        <begin position="281"/>
        <end position="301"/>
    </location>
</feature>
<keyword evidence="3 5" id="KW-1133">Transmembrane helix</keyword>